<gene>
    <name evidence="2" type="ORF">B0H99_10734</name>
</gene>
<dbReference type="Proteomes" id="UP000242682">
    <property type="component" value="Unassembled WGS sequence"/>
</dbReference>
<reference evidence="2 3" key="1">
    <citation type="submission" date="2018-03" db="EMBL/GenBank/DDBJ databases">
        <title>Genomic Encyclopedia of Type Strains, Phase III (KMG-III): the genomes of soil and plant-associated and newly described type strains.</title>
        <authorList>
            <person name="Whitman W."/>
        </authorList>
    </citation>
    <scope>NUCLEOTIDE SEQUENCE [LARGE SCALE GENOMIC DNA]</scope>
    <source>
        <strain evidence="2 3">CGMCC 1.12259</strain>
    </source>
</reference>
<comment type="caution">
    <text evidence="2">The sequence shown here is derived from an EMBL/GenBank/DDBJ whole genome shotgun (WGS) entry which is preliminary data.</text>
</comment>
<keyword evidence="3" id="KW-1185">Reference proteome</keyword>
<proteinExistence type="predicted"/>
<keyword evidence="1" id="KW-1133">Transmembrane helix</keyword>
<dbReference type="AlphaFoldDB" id="A0A2P8GQH3"/>
<evidence type="ECO:0000256" key="1">
    <source>
        <dbReference type="SAM" id="Phobius"/>
    </source>
</evidence>
<protein>
    <submittedName>
        <fullName evidence="2">Uncharacterized protein</fullName>
    </submittedName>
</protein>
<organism evidence="2 3">
    <name type="scientific">Planomicrobium soli</name>
    <dbReference type="NCBI Taxonomy" id="1176648"/>
    <lineage>
        <taxon>Bacteria</taxon>
        <taxon>Bacillati</taxon>
        <taxon>Bacillota</taxon>
        <taxon>Bacilli</taxon>
        <taxon>Bacillales</taxon>
        <taxon>Caryophanaceae</taxon>
        <taxon>Planomicrobium</taxon>
    </lineage>
</organism>
<feature type="transmembrane region" description="Helical" evidence="1">
    <location>
        <begin position="74"/>
        <end position="94"/>
    </location>
</feature>
<dbReference type="EMBL" id="PYAT01000007">
    <property type="protein sequence ID" value="PSL36213.1"/>
    <property type="molecule type" value="Genomic_DNA"/>
</dbReference>
<feature type="transmembrane region" description="Helical" evidence="1">
    <location>
        <begin position="16"/>
        <end position="32"/>
    </location>
</feature>
<evidence type="ECO:0000313" key="3">
    <source>
        <dbReference type="Proteomes" id="UP000242682"/>
    </source>
</evidence>
<keyword evidence="1" id="KW-0812">Transmembrane</keyword>
<evidence type="ECO:0000313" key="2">
    <source>
        <dbReference type="EMBL" id="PSL36213.1"/>
    </source>
</evidence>
<feature type="transmembrane region" description="Helical" evidence="1">
    <location>
        <begin position="44"/>
        <end position="62"/>
    </location>
</feature>
<keyword evidence="1" id="KW-0472">Membrane</keyword>
<name>A0A2P8GQH3_9BACL</name>
<accession>A0A2P8GQH3</accession>
<dbReference type="RefSeq" id="WP_106533589.1">
    <property type="nucleotide sequence ID" value="NZ_PYAT01000007.1"/>
</dbReference>
<sequence length="95" mass="11253">MHTFQQESETERKKRKFYLSAFILIVAIYTFIDFFDLGSEKVPGFRIMVSLLFNAVIFYLALRRKFWAEVMVKVVVWLNIFLLLLIIIITSLGLK</sequence>
<dbReference type="OrthoDB" id="2888565at2"/>